<feature type="compositionally biased region" description="Polar residues" evidence="1">
    <location>
        <begin position="10"/>
        <end position="34"/>
    </location>
</feature>
<keyword evidence="3" id="KW-1185">Reference proteome</keyword>
<organism evidence="2 3">
    <name type="scientific">Roridomyces roridus</name>
    <dbReference type="NCBI Taxonomy" id="1738132"/>
    <lineage>
        <taxon>Eukaryota</taxon>
        <taxon>Fungi</taxon>
        <taxon>Dikarya</taxon>
        <taxon>Basidiomycota</taxon>
        <taxon>Agaricomycotina</taxon>
        <taxon>Agaricomycetes</taxon>
        <taxon>Agaricomycetidae</taxon>
        <taxon>Agaricales</taxon>
        <taxon>Marasmiineae</taxon>
        <taxon>Mycenaceae</taxon>
        <taxon>Roridomyces</taxon>
    </lineage>
</organism>
<feature type="region of interest" description="Disordered" evidence="1">
    <location>
        <begin position="1"/>
        <end position="66"/>
    </location>
</feature>
<sequence length="528" mass="58747">MPLPKVPEKSGSTRPKSTRGTSQQRNRGNLNRTGKMTDADLDEKVSAPHTLADEHSTTVSHRTRSKSTCMHFPVPSEDEMDVDWTVAVADLSPNTSRWSSETLVNAELRATTVTPFQSYYPSKSTTPTPSLGKRKRFVLDHVLVPRLSAIPSYNDPLKDLRERRTYSRKDKRARLGSVSTESAGILRGGTSAALKSESPDVSQEFAATPRRDIFLPPSQLTPPGCDLYDTVEWETGVFDQVDPLPPFLEDDDDSNTSDADDFTPESEIESRCDSILRRLREENCQREVKQQLYDAGIFHLRPSTSSLVEESDEMVILCSEDDELQNPFVPSVEFNTEDNPITDTWPPICSPSDVIASPPTTDAIEPREPVAGLRCRVLKQEASLTMSPHLLQVSRDSHEDVECDMLPPMSPVDVLTHIRPPRNKIPLSAEQMDVDVEMSSVVEDSDSFSVPFLFESPRDDGSRSSLDSSSSGICNDVDINGYSSESPEARCPCAQCTPQPLQRATSRQAQQETHRLFGMGIFSNSRRR</sequence>
<protein>
    <submittedName>
        <fullName evidence="2">Uncharacterized protein</fullName>
    </submittedName>
</protein>
<accession>A0AAD7B737</accession>
<reference evidence="2" key="1">
    <citation type="submission" date="2023-03" db="EMBL/GenBank/DDBJ databases">
        <title>Massive genome expansion in bonnet fungi (Mycena s.s.) driven by repeated elements and novel gene families across ecological guilds.</title>
        <authorList>
            <consortium name="Lawrence Berkeley National Laboratory"/>
            <person name="Harder C.B."/>
            <person name="Miyauchi S."/>
            <person name="Viragh M."/>
            <person name="Kuo A."/>
            <person name="Thoen E."/>
            <person name="Andreopoulos B."/>
            <person name="Lu D."/>
            <person name="Skrede I."/>
            <person name="Drula E."/>
            <person name="Henrissat B."/>
            <person name="Morin E."/>
            <person name="Kohler A."/>
            <person name="Barry K."/>
            <person name="LaButti K."/>
            <person name="Morin E."/>
            <person name="Salamov A."/>
            <person name="Lipzen A."/>
            <person name="Mereny Z."/>
            <person name="Hegedus B."/>
            <person name="Baldrian P."/>
            <person name="Stursova M."/>
            <person name="Weitz H."/>
            <person name="Taylor A."/>
            <person name="Grigoriev I.V."/>
            <person name="Nagy L.G."/>
            <person name="Martin F."/>
            <person name="Kauserud H."/>
        </authorList>
    </citation>
    <scope>NUCLEOTIDE SEQUENCE</scope>
    <source>
        <strain evidence="2">9284</strain>
    </source>
</reference>
<gene>
    <name evidence="2" type="ORF">FB45DRAFT_302053</name>
</gene>
<dbReference type="AlphaFoldDB" id="A0AAD7B737"/>
<name>A0AAD7B737_9AGAR</name>
<proteinExistence type="predicted"/>
<evidence type="ECO:0000313" key="2">
    <source>
        <dbReference type="EMBL" id="KAJ7612621.1"/>
    </source>
</evidence>
<dbReference type="EMBL" id="JARKIF010000030">
    <property type="protein sequence ID" value="KAJ7612621.1"/>
    <property type="molecule type" value="Genomic_DNA"/>
</dbReference>
<comment type="caution">
    <text evidence="2">The sequence shown here is derived from an EMBL/GenBank/DDBJ whole genome shotgun (WGS) entry which is preliminary data.</text>
</comment>
<feature type="compositionally biased region" description="Acidic residues" evidence="1">
    <location>
        <begin position="248"/>
        <end position="267"/>
    </location>
</feature>
<feature type="region of interest" description="Disordered" evidence="1">
    <location>
        <begin position="247"/>
        <end position="267"/>
    </location>
</feature>
<dbReference type="Proteomes" id="UP001221142">
    <property type="component" value="Unassembled WGS sequence"/>
</dbReference>
<feature type="compositionally biased region" description="Basic and acidic residues" evidence="1">
    <location>
        <begin position="35"/>
        <end position="56"/>
    </location>
</feature>
<evidence type="ECO:0000256" key="1">
    <source>
        <dbReference type="SAM" id="MobiDB-lite"/>
    </source>
</evidence>
<evidence type="ECO:0000313" key="3">
    <source>
        <dbReference type="Proteomes" id="UP001221142"/>
    </source>
</evidence>